<dbReference type="EMBL" id="PYAW01000001">
    <property type="protein sequence ID" value="PSL49107.1"/>
    <property type="molecule type" value="Genomic_DNA"/>
</dbReference>
<evidence type="ECO:0000313" key="2">
    <source>
        <dbReference type="Proteomes" id="UP000240971"/>
    </source>
</evidence>
<evidence type="ECO:0000313" key="1">
    <source>
        <dbReference type="EMBL" id="PSL49107.1"/>
    </source>
</evidence>
<proteinExistence type="predicted"/>
<protein>
    <submittedName>
        <fullName evidence="1">Uncharacterized protein</fullName>
    </submittedName>
</protein>
<dbReference type="RefSeq" id="WP_106526367.1">
    <property type="nucleotide sequence ID" value="NZ_PYAW01000001.1"/>
</dbReference>
<organism evidence="1 2">
    <name type="scientific">Chitinophaga niastensis</name>
    <dbReference type="NCBI Taxonomy" id="536980"/>
    <lineage>
        <taxon>Bacteria</taxon>
        <taxon>Pseudomonadati</taxon>
        <taxon>Bacteroidota</taxon>
        <taxon>Chitinophagia</taxon>
        <taxon>Chitinophagales</taxon>
        <taxon>Chitinophagaceae</taxon>
        <taxon>Chitinophaga</taxon>
    </lineage>
</organism>
<dbReference type="OrthoDB" id="674451at2"/>
<dbReference type="AlphaFoldDB" id="A0A2P8HSC1"/>
<name>A0A2P8HSC1_CHINA</name>
<keyword evidence="2" id="KW-1185">Reference proteome</keyword>
<sequence length="184" mass="21243">MSVLYYIHAGARLRRILRQKDVVILHYAKKVGLTPQGLYRYFSQPVIKREKLEVLLEAVPITKAAFYQWDSLDDSPLHQGELLLLYLVQRKIKVGQLASQLHLQVSEMNDWCDCTHFSTQQLDQLYEVLGLTPAYFSDPAQAQKGVNWLEAYLDKCMEAQQYLRKVSSLEKKLNALESKQTGQP</sequence>
<reference evidence="1 2" key="1">
    <citation type="submission" date="2018-03" db="EMBL/GenBank/DDBJ databases">
        <title>Genomic Encyclopedia of Archaeal and Bacterial Type Strains, Phase II (KMG-II): from individual species to whole genera.</title>
        <authorList>
            <person name="Goeker M."/>
        </authorList>
    </citation>
    <scope>NUCLEOTIDE SEQUENCE [LARGE SCALE GENOMIC DNA]</scope>
    <source>
        <strain evidence="1 2">DSM 24859</strain>
    </source>
</reference>
<comment type="caution">
    <text evidence="1">The sequence shown here is derived from an EMBL/GenBank/DDBJ whole genome shotgun (WGS) entry which is preliminary data.</text>
</comment>
<gene>
    <name evidence="1" type="ORF">CLV51_101437</name>
</gene>
<accession>A0A2P8HSC1</accession>
<dbReference type="Proteomes" id="UP000240971">
    <property type="component" value="Unassembled WGS sequence"/>
</dbReference>